<dbReference type="InterPro" id="IPR020094">
    <property type="entry name" value="TruA/RsuA/RluB/E/F_N"/>
</dbReference>
<proteinExistence type="inferred from homology"/>
<dbReference type="HAMAP" id="MF_00171">
    <property type="entry name" value="TruA"/>
    <property type="match status" value="1"/>
</dbReference>
<dbReference type="Gene3D" id="3.30.70.580">
    <property type="entry name" value="Pseudouridine synthase I, catalytic domain, N-terminal subdomain"/>
    <property type="match status" value="1"/>
</dbReference>
<name>A0A9D1RGP4_9FIRM</name>
<comment type="catalytic activity">
    <reaction evidence="4 7">
        <text>uridine(38/39/40) in tRNA = pseudouridine(38/39/40) in tRNA</text>
        <dbReference type="Rhea" id="RHEA:22376"/>
        <dbReference type="Rhea" id="RHEA-COMP:10085"/>
        <dbReference type="Rhea" id="RHEA-COMP:10087"/>
        <dbReference type="ChEBI" id="CHEBI:65314"/>
        <dbReference type="ChEBI" id="CHEBI:65315"/>
        <dbReference type="EC" id="5.4.99.12"/>
    </reaction>
</comment>
<evidence type="ECO:0000259" key="8">
    <source>
        <dbReference type="Pfam" id="PF01416"/>
    </source>
</evidence>
<sequence length="244" mass="27650">MRNLLVTISYDGSAYHGWQVQKNAVTVQQVFQRAVEKLLCAKTDIKGCSRTDSGVHANMYCVSFKTNSNIPCKNIISGLNTYLPKDIAVLDCIEAAPDFHARYSVRSKQYVYRVYNEQIRDPFLKDRAFHYRYRINEQLLDTEAQAFVGTHDFAGFCSARSDVEDTVRTVYAFSVERRGSEVLFKVEADGFLYNMVRIMVGTLLFVNEGKIKPGELADVINSKNRTLAGKTAPAHGLYLNKVNY</sequence>
<dbReference type="NCBIfam" id="TIGR00071">
    <property type="entry name" value="hisT_truA"/>
    <property type="match status" value="1"/>
</dbReference>
<dbReference type="EC" id="5.4.99.12" evidence="4"/>
<evidence type="ECO:0000256" key="7">
    <source>
        <dbReference type="RuleBase" id="RU003792"/>
    </source>
</evidence>
<dbReference type="PANTHER" id="PTHR11142">
    <property type="entry name" value="PSEUDOURIDYLATE SYNTHASE"/>
    <property type="match status" value="1"/>
</dbReference>
<dbReference type="PANTHER" id="PTHR11142:SF0">
    <property type="entry name" value="TRNA PSEUDOURIDINE SYNTHASE-LIKE 1"/>
    <property type="match status" value="1"/>
</dbReference>
<dbReference type="FunFam" id="3.30.70.580:FF:000001">
    <property type="entry name" value="tRNA pseudouridine synthase A"/>
    <property type="match status" value="1"/>
</dbReference>
<dbReference type="GO" id="GO:0003723">
    <property type="term" value="F:RNA binding"/>
    <property type="evidence" value="ECO:0007669"/>
    <property type="project" value="InterPro"/>
</dbReference>
<dbReference type="GO" id="GO:0160147">
    <property type="term" value="F:tRNA pseudouridine(38-40) synthase activity"/>
    <property type="evidence" value="ECO:0007669"/>
    <property type="project" value="UniProtKB-EC"/>
</dbReference>
<dbReference type="AlphaFoldDB" id="A0A9D1RGP4"/>
<comment type="subunit">
    <text evidence="4">Homodimer.</text>
</comment>
<evidence type="ECO:0000256" key="3">
    <source>
        <dbReference type="ARBA" id="ARBA00023235"/>
    </source>
</evidence>
<keyword evidence="2 4" id="KW-0819">tRNA processing</keyword>
<dbReference type="EMBL" id="DXGE01000031">
    <property type="protein sequence ID" value="HIW86246.1"/>
    <property type="molecule type" value="Genomic_DNA"/>
</dbReference>
<feature type="domain" description="Pseudouridine synthase I TruA alpha/beta" evidence="8">
    <location>
        <begin position="144"/>
        <end position="244"/>
    </location>
</feature>
<feature type="domain" description="Pseudouridine synthase I TruA alpha/beta" evidence="8">
    <location>
        <begin position="9"/>
        <end position="104"/>
    </location>
</feature>
<dbReference type="InterPro" id="IPR020095">
    <property type="entry name" value="PsdUridine_synth_TruA_C"/>
</dbReference>
<accession>A0A9D1RGP4</accession>
<dbReference type="CDD" id="cd02570">
    <property type="entry name" value="PseudoU_synth_EcTruA"/>
    <property type="match status" value="1"/>
</dbReference>
<dbReference type="InterPro" id="IPR001406">
    <property type="entry name" value="PsdUridine_synth_TruA"/>
</dbReference>
<protein>
    <recommendedName>
        <fullName evidence="4">tRNA pseudouridine synthase A</fullName>
        <ecNumber evidence="4">5.4.99.12</ecNumber>
    </recommendedName>
    <alternativeName>
        <fullName evidence="4">tRNA pseudouridine(38-40) synthase</fullName>
    </alternativeName>
    <alternativeName>
        <fullName evidence="4">tRNA pseudouridylate synthase I</fullName>
    </alternativeName>
    <alternativeName>
        <fullName evidence="4">tRNA-uridine isomerase I</fullName>
    </alternativeName>
</protein>
<reference evidence="9" key="1">
    <citation type="journal article" date="2021" name="PeerJ">
        <title>Extensive microbial diversity within the chicken gut microbiome revealed by metagenomics and culture.</title>
        <authorList>
            <person name="Gilroy R."/>
            <person name="Ravi A."/>
            <person name="Getino M."/>
            <person name="Pursley I."/>
            <person name="Horton D.L."/>
            <person name="Alikhan N.F."/>
            <person name="Baker D."/>
            <person name="Gharbi K."/>
            <person name="Hall N."/>
            <person name="Watson M."/>
            <person name="Adriaenssens E.M."/>
            <person name="Foster-Nyarko E."/>
            <person name="Jarju S."/>
            <person name="Secka A."/>
            <person name="Antonio M."/>
            <person name="Oren A."/>
            <person name="Chaudhuri R.R."/>
            <person name="La Ragione R."/>
            <person name="Hildebrand F."/>
            <person name="Pallen M.J."/>
        </authorList>
    </citation>
    <scope>NUCLEOTIDE SEQUENCE</scope>
    <source>
        <strain evidence="9">421</strain>
    </source>
</reference>
<feature type="binding site" evidence="4 6">
    <location>
        <position position="110"/>
    </location>
    <ligand>
        <name>substrate</name>
    </ligand>
</feature>
<dbReference type="Proteomes" id="UP000824205">
    <property type="component" value="Unassembled WGS sequence"/>
</dbReference>
<dbReference type="Pfam" id="PF01416">
    <property type="entry name" value="PseudoU_synth_1"/>
    <property type="match status" value="2"/>
</dbReference>
<comment type="similarity">
    <text evidence="1 4 7">Belongs to the tRNA pseudouridine synthase TruA family.</text>
</comment>
<evidence type="ECO:0000313" key="9">
    <source>
        <dbReference type="EMBL" id="HIW86246.1"/>
    </source>
</evidence>
<comment type="caution">
    <text evidence="4">Lacks conserved residue(s) required for the propagation of feature annotation.</text>
</comment>
<evidence type="ECO:0000256" key="6">
    <source>
        <dbReference type="PIRSR" id="PIRSR001430-2"/>
    </source>
</evidence>
<comment type="function">
    <text evidence="4">Formation of pseudouridine at positions 38, 39 and 40 in the anticodon stem and loop of transfer RNAs.</text>
</comment>
<dbReference type="GO" id="GO:0031119">
    <property type="term" value="P:tRNA pseudouridine synthesis"/>
    <property type="evidence" value="ECO:0007669"/>
    <property type="project" value="UniProtKB-UniRule"/>
</dbReference>
<dbReference type="SUPFAM" id="SSF55120">
    <property type="entry name" value="Pseudouridine synthase"/>
    <property type="match status" value="1"/>
</dbReference>
<keyword evidence="3 4" id="KW-0413">Isomerase</keyword>
<evidence type="ECO:0000256" key="1">
    <source>
        <dbReference type="ARBA" id="ARBA00009375"/>
    </source>
</evidence>
<evidence type="ECO:0000256" key="2">
    <source>
        <dbReference type="ARBA" id="ARBA00022694"/>
    </source>
</evidence>
<evidence type="ECO:0000313" key="10">
    <source>
        <dbReference type="Proteomes" id="UP000824205"/>
    </source>
</evidence>
<evidence type="ECO:0000256" key="5">
    <source>
        <dbReference type="PIRSR" id="PIRSR001430-1"/>
    </source>
</evidence>
<gene>
    <name evidence="4 9" type="primary">truA</name>
    <name evidence="9" type="ORF">IAA48_07105</name>
</gene>
<feature type="active site" description="Nucleophile" evidence="4 5">
    <location>
        <position position="52"/>
    </location>
</feature>
<comment type="caution">
    <text evidence="9">The sequence shown here is derived from an EMBL/GenBank/DDBJ whole genome shotgun (WGS) entry which is preliminary data.</text>
</comment>
<dbReference type="Gene3D" id="3.30.70.660">
    <property type="entry name" value="Pseudouridine synthase I, catalytic domain, C-terminal subdomain"/>
    <property type="match status" value="1"/>
</dbReference>
<evidence type="ECO:0000256" key="4">
    <source>
        <dbReference type="HAMAP-Rule" id="MF_00171"/>
    </source>
</evidence>
<dbReference type="InterPro" id="IPR020097">
    <property type="entry name" value="PsdUridine_synth_TruA_a/b_dom"/>
</dbReference>
<organism evidence="9 10">
    <name type="scientific">Candidatus Eubacterium faecipullorum</name>
    <dbReference type="NCBI Taxonomy" id="2838571"/>
    <lineage>
        <taxon>Bacteria</taxon>
        <taxon>Bacillati</taxon>
        <taxon>Bacillota</taxon>
        <taxon>Clostridia</taxon>
        <taxon>Eubacteriales</taxon>
        <taxon>Eubacteriaceae</taxon>
        <taxon>Eubacterium</taxon>
    </lineage>
</organism>
<dbReference type="InterPro" id="IPR020103">
    <property type="entry name" value="PsdUridine_synth_cat_dom_sf"/>
</dbReference>
<reference evidence="9" key="2">
    <citation type="submission" date="2021-04" db="EMBL/GenBank/DDBJ databases">
        <authorList>
            <person name="Gilroy R."/>
        </authorList>
    </citation>
    <scope>NUCLEOTIDE SEQUENCE</scope>
    <source>
        <strain evidence="9">421</strain>
    </source>
</reference>
<dbReference type="PIRSF" id="PIRSF001430">
    <property type="entry name" value="tRNA_psdUrid_synth"/>
    <property type="match status" value="1"/>
</dbReference>